<accession>A0A7S7SNT7</accession>
<dbReference type="AlphaFoldDB" id="A0A7S7SNT7"/>
<name>A0A7S7SNT7_PALFE</name>
<gene>
    <name evidence="1" type="ORF">IRI77_15365</name>
</gene>
<keyword evidence="2" id="KW-1185">Reference proteome</keyword>
<dbReference type="EMBL" id="CP063849">
    <property type="protein sequence ID" value="QOY91268.1"/>
    <property type="molecule type" value="Genomic_DNA"/>
</dbReference>
<protein>
    <submittedName>
        <fullName evidence="1">Uncharacterized protein</fullName>
    </submittedName>
</protein>
<evidence type="ECO:0000313" key="2">
    <source>
        <dbReference type="Proteomes" id="UP000593892"/>
    </source>
</evidence>
<proteinExistence type="predicted"/>
<dbReference type="RefSeq" id="WP_194452922.1">
    <property type="nucleotide sequence ID" value="NZ_CP063849.1"/>
</dbReference>
<evidence type="ECO:0000313" key="1">
    <source>
        <dbReference type="EMBL" id="QOY91268.1"/>
    </source>
</evidence>
<organism evidence="1 2">
    <name type="scientific">Paludibaculum fermentans</name>
    <dbReference type="NCBI Taxonomy" id="1473598"/>
    <lineage>
        <taxon>Bacteria</taxon>
        <taxon>Pseudomonadati</taxon>
        <taxon>Acidobacteriota</taxon>
        <taxon>Terriglobia</taxon>
        <taxon>Bryobacterales</taxon>
        <taxon>Bryobacteraceae</taxon>
        <taxon>Paludibaculum</taxon>
    </lineage>
</organism>
<sequence length="65" mass="7616">MSDRFDFEVVCPNNHNQTVTFRQEEFEEALKSGALVFHCNTCDTNWPPTSDQLAMFRKQFAKNED</sequence>
<dbReference type="KEGG" id="pfer:IRI77_15365"/>
<reference evidence="1 2" key="1">
    <citation type="submission" date="2020-10" db="EMBL/GenBank/DDBJ databases">
        <title>Complete genome sequence of Paludibaculum fermentans P105T, a facultatively anaerobic acidobacterium capable of dissimilatory Fe(III) reduction.</title>
        <authorList>
            <person name="Dedysh S.N."/>
            <person name="Beletsky A.V."/>
            <person name="Kulichevskaya I.S."/>
            <person name="Mardanov A.V."/>
            <person name="Ravin N.V."/>
        </authorList>
    </citation>
    <scope>NUCLEOTIDE SEQUENCE [LARGE SCALE GENOMIC DNA]</scope>
    <source>
        <strain evidence="1 2">P105</strain>
    </source>
</reference>
<dbReference type="Proteomes" id="UP000593892">
    <property type="component" value="Chromosome"/>
</dbReference>